<evidence type="ECO:0000256" key="2">
    <source>
        <dbReference type="SAM" id="MobiDB-lite"/>
    </source>
</evidence>
<dbReference type="AlphaFoldDB" id="A0AA41R446"/>
<dbReference type="RefSeq" id="WP_246909961.1">
    <property type="nucleotide sequence ID" value="NZ_JALJRB010000015.1"/>
</dbReference>
<dbReference type="SUPFAM" id="SSF48695">
    <property type="entry name" value="Multiheme cytochromes"/>
    <property type="match status" value="1"/>
</dbReference>
<keyword evidence="1 4" id="KW-0732">Signal</keyword>
<feature type="transmembrane region" description="Helical" evidence="3">
    <location>
        <begin position="511"/>
        <end position="533"/>
    </location>
</feature>
<feature type="chain" id="PRO_5041317644" evidence="4">
    <location>
        <begin position="24"/>
        <end position="542"/>
    </location>
</feature>
<keyword evidence="3" id="KW-0472">Membrane</keyword>
<accession>A0AA41R446</accession>
<dbReference type="NCBIfam" id="TIGR04315">
    <property type="entry name" value="octaheme_Shew"/>
    <property type="match status" value="1"/>
</dbReference>
<dbReference type="Proteomes" id="UP001165427">
    <property type="component" value="Unassembled WGS sequence"/>
</dbReference>
<dbReference type="PANTHER" id="PTHR35038:SF5">
    <property type="entry name" value="CYTOCHROME C-TYPE PROTEIN NRFB"/>
    <property type="match status" value="1"/>
</dbReference>
<reference evidence="5" key="1">
    <citation type="submission" date="2022-04" db="EMBL/GenBank/DDBJ databases">
        <title>Desulfatitalea alkaliphila sp. nov., a novel anaerobic sulfate-reducing bacterium isolated from terrestrial mud volcano, Taman Peninsula, Russia.</title>
        <authorList>
            <person name="Khomyakova M.A."/>
            <person name="Merkel A.Y."/>
            <person name="Slobodkin A.I."/>
        </authorList>
    </citation>
    <scope>NUCLEOTIDE SEQUENCE</scope>
    <source>
        <strain evidence="5">M08but</strain>
    </source>
</reference>
<dbReference type="GO" id="GO:0016491">
    <property type="term" value="F:oxidoreductase activity"/>
    <property type="evidence" value="ECO:0007669"/>
    <property type="project" value="TreeGrafter"/>
</dbReference>
<dbReference type="EMBL" id="JALJRB010000015">
    <property type="protein sequence ID" value="MCJ8501622.1"/>
    <property type="molecule type" value="Genomic_DNA"/>
</dbReference>
<protein>
    <submittedName>
        <fullName evidence="5">Tetrathionate reductase family octaheme c-type cytochrome</fullName>
    </submittedName>
</protein>
<evidence type="ECO:0000256" key="4">
    <source>
        <dbReference type="SAM" id="SignalP"/>
    </source>
</evidence>
<proteinExistence type="predicted"/>
<dbReference type="InterPro" id="IPR036280">
    <property type="entry name" value="Multihaem_cyt_sf"/>
</dbReference>
<keyword evidence="3" id="KW-0812">Transmembrane</keyword>
<evidence type="ECO:0000313" key="5">
    <source>
        <dbReference type="EMBL" id="MCJ8501622.1"/>
    </source>
</evidence>
<dbReference type="Pfam" id="PF11783">
    <property type="entry name" value="Cytochrome_cB"/>
    <property type="match status" value="1"/>
</dbReference>
<dbReference type="PIRSF" id="PIRSF039014">
    <property type="entry name" value="OTR_cyc"/>
    <property type="match status" value="1"/>
</dbReference>
<evidence type="ECO:0000256" key="1">
    <source>
        <dbReference type="ARBA" id="ARBA00022729"/>
    </source>
</evidence>
<feature type="signal peptide" evidence="4">
    <location>
        <begin position="1"/>
        <end position="23"/>
    </location>
</feature>
<organism evidence="5 6">
    <name type="scientific">Desulfatitalea alkaliphila</name>
    <dbReference type="NCBI Taxonomy" id="2929485"/>
    <lineage>
        <taxon>Bacteria</taxon>
        <taxon>Pseudomonadati</taxon>
        <taxon>Thermodesulfobacteriota</taxon>
        <taxon>Desulfobacteria</taxon>
        <taxon>Desulfobacterales</taxon>
        <taxon>Desulfosarcinaceae</taxon>
        <taxon>Desulfatitalea</taxon>
    </lineage>
</organism>
<evidence type="ECO:0000313" key="6">
    <source>
        <dbReference type="Proteomes" id="UP001165427"/>
    </source>
</evidence>
<dbReference type="Gene3D" id="1.10.1130.10">
    <property type="entry name" value="Flavocytochrome C3, Chain A"/>
    <property type="match status" value="1"/>
</dbReference>
<comment type="caution">
    <text evidence="5">The sequence shown here is derived from an EMBL/GenBank/DDBJ whole genome shotgun (WGS) entry which is preliminary data.</text>
</comment>
<keyword evidence="6" id="KW-1185">Reference proteome</keyword>
<keyword evidence="3" id="KW-1133">Transmembrane helix</keyword>
<dbReference type="PANTHER" id="PTHR35038">
    <property type="entry name" value="DISSIMILATORY SULFITE REDUCTASE SIRA"/>
    <property type="match status" value="1"/>
</dbReference>
<feature type="region of interest" description="Disordered" evidence="2">
    <location>
        <begin position="319"/>
        <end position="340"/>
    </location>
</feature>
<dbReference type="InterPro" id="IPR024673">
    <property type="entry name" value="Octahem_Cyt_c"/>
</dbReference>
<evidence type="ECO:0000256" key="3">
    <source>
        <dbReference type="SAM" id="Phobius"/>
    </source>
</evidence>
<dbReference type="InterPro" id="IPR051829">
    <property type="entry name" value="Multiheme_Cytochr_ET"/>
</dbReference>
<gene>
    <name evidence="5" type="ORF">MRX98_13650</name>
</gene>
<name>A0AA41R446_9BACT</name>
<sequence>MARGMSRWLWVSALVFCAMLALARIGCDAAADKIAPGRVMARQAVERQARWNTTDHSRHAALQQSFASGDAITQACLSCHTEAEAQLHETLHWTWIDPLSPPDRIVGKAGHSLNNFCLSTNFMTDRKCLDCHIGWNGKQGRVNCLRCHGRQPLDWAAAFEAYRKLSGSSEVADQARAAEVQQEIRAAVQQVGLPTRAHCGACHFYGGGGDGVKHGDLDSSMAHPDRQLDVHMGGDGQGFHCTRCHTTRQHHIAGRVYGTPAVTARRSLLEDDLTPKITCEACHGATPHPAGSKTNDHTDKVACQSCHIPAFARRLPTKTGWDWSQAGRRRDGQPYTDPGPLGMPAYQSIKGEMTWTRDGIPAYFWFDGAIETLTVKDVIDPDTVVHVGWPVGRPEDPGARIFPFKVHRGKQPYDTVHHTLLPPLLSGPQGFWTTLDWPEALRIGAERMGIPYSGQFAFVESRYVFPTTHMVAPKDRALRCEACHTRHDGRLARLGGFYMPGRDRWPWLDGAGWLLVLGALALSGVHGLGRIVARRRGKEDRR</sequence>